<dbReference type="NCBIfam" id="TIGR03168">
    <property type="entry name" value="1-PFK"/>
    <property type="match status" value="1"/>
</dbReference>
<dbReference type="KEGG" id="lti:JW886_05055"/>
<evidence type="ECO:0000256" key="1">
    <source>
        <dbReference type="ARBA" id="ARBA00005380"/>
    </source>
</evidence>
<keyword evidence="4 8" id="KW-0547">Nucleotide-binding</keyword>
<dbReference type="EMBL" id="CP070872">
    <property type="protein sequence ID" value="QSE75852.1"/>
    <property type="molecule type" value="Genomic_DNA"/>
</dbReference>
<evidence type="ECO:0000259" key="10">
    <source>
        <dbReference type="Pfam" id="PF00294"/>
    </source>
</evidence>
<dbReference type="GO" id="GO:0008662">
    <property type="term" value="F:1-phosphofructokinase activity"/>
    <property type="evidence" value="ECO:0007669"/>
    <property type="project" value="UniProtKB-UniRule"/>
</dbReference>
<dbReference type="GO" id="GO:0005829">
    <property type="term" value="C:cytosol"/>
    <property type="evidence" value="ECO:0007669"/>
    <property type="project" value="TreeGrafter"/>
</dbReference>
<evidence type="ECO:0000313" key="11">
    <source>
        <dbReference type="EMBL" id="QSE75852.1"/>
    </source>
</evidence>
<dbReference type="GO" id="GO:0016052">
    <property type="term" value="P:carbohydrate catabolic process"/>
    <property type="evidence" value="ECO:0007669"/>
    <property type="project" value="UniProtKB-ARBA"/>
</dbReference>
<dbReference type="SUPFAM" id="SSF53613">
    <property type="entry name" value="Ribokinase-like"/>
    <property type="match status" value="1"/>
</dbReference>
<dbReference type="Gene3D" id="3.40.1190.20">
    <property type="match status" value="1"/>
</dbReference>
<dbReference type="AlphaFoldDB" id="A0AA45QQK6"/>
<dbReference type="GO" id="GO:0044281">
    <property type="term" value="P:small molecule metabolic process"/>
    <property type="evidence" value="ECO:0007669"/>
    <property type="project" value="UniProtKB-ARBA"/>
</dbReference>
<reference evidence="11 12" key="1">
    <citation type="submission" date="2021-02" db="EMBL/GenBank/DDBJ databases">
        <title>Complete genome sequence of Lactococcus lactis strain K_LL004.</title>
        <authorList>
            <person name="Kim H.B."/>
        </authorList>
    </citation>
    <scope>NUCLEOTIDE SEQUENCE [LARGE SCALE GENOMIC DNA]</scope>
    <source>
        <strain evidence="11 12">K_LL004</strain>
    </source>
</reference>
<feature type="domain" description="Carbohydrate kinase PfkB" evidence="10">
    <location>
        <begin position="15"/>
        <end position="281"/>
    </location>
</feature>
<dbReference type="PIRSF" id="PIRSF000535">
    <property type="entry name" value="1PFK/6PFK/LacC"/>
    <property type="match status" value="1"/>
</dbReference>
<dbReference type="NCBIfam" id="TIGR03828">
    <property type="entry name" value="pfkB"/>
    <property type="match status" value="1"/>
</dbReference>
<keyword evidence="12" id="KW-1185">Reference proteome</keyword>
<dbReference type="FunFam" id="3.40.1190.20:FF:000001">
    <property type="entry name" value="Phosphofructokinase"/>
    <property type="match status" value="1"/>
</dbReference>
<dbReference type="CDD" id="cd01164">
    <property type="entry name" value="FruK_PfkB_like"/>
    <property type="match status" value="1"/>
</dbReference>
<dbReference type="GO" id="GO:0005988">
    <property type="term" value="P:lactose metabolic process"/>
    <property type="evidence" value="ECO:0007669"/>
    <property type="project" value="UniProtKB-KW"/>
</dbReference>
<gene>
    <name evidence="11" type="primary">pfkB</name>
    <name evidence="11" type="ORF">JW886_05055</name>
</gene>
<evidence type="ECO:0000256" key="7">
    <source>
        <dbReference type="ARBA" id="ARBA00047745"/>
    </source>
</evidence>
<evidence type="ECO:0000256" key="6">
    <source>
        <dbReference type="ARBA" id="ARBA00022840"/>
    </source>
</evidence>
<accession>A0AA45QQK6</accession>
<dbReference type="Pfam" id="PF00294">
    <property type="entry name" value="PfkB"/>
    <property type="match status" value="1"/>
</dbReference>
<protein>
    <recommendedName>
        <fullName evidence="8">Tagatose-6-phosphate kinase</fullName>
        <ecNumber evidence="8">2.7.1.144</ecNumber>
    </recommendedName>
</protein>
<proteinExistence type="inferred from homology"/>
<evidence type="ECO:0000256" key="2">
    <source>
        <dbReference type="ARBA" id="ARBA00022679"/>
    </source>
</evidence>
<dbReference type="PANTHER" id="PTHR46566">
    <property type="entry name" value="1-PHOSPHOFRUCTOKINASE-RELATED"/>
    <property type="match status" value="1"/>
</dbReference>
<dbReference type="PANTHER" id="PTHR46566:SF1">
    <property type="entry name" value="1-PHOSPHOFRUCTOKINASE"/>
    <property type="match status" value="1"/>
</dbReference>
<dbReference type="InterPro" id="IPR011611">
    <property type="entry name" value="PfkB_dom"/>
</dbReference>
<comment type="catalytic activity">
    <reaction evidence="8">
        <text>D-tagatofuranose 6-phosphate + ATP = D-tagatofuranose 1,6-bisphosphate + ADP + H(+)</text>
        <dbReference type="Rhea" id="RHEA:12420"/>
        <dbReference type="ChEBI" id="CHEBI:15378"/>
        <dbReference type="ChEBI" id="CHEBI:30616"/>
        <dbReference type="ChEBI" id="CHEBI:58694"/>
        <dbReference type="ChEBI" id="CHEBI:58695"/>
        <dbReference type="ChEBI" id="CHEBI:456216"/>
        <dbReference type="EC" id="2.7.1.144"/>
    </reaction>
</comment>
<dbReference type="GO" id="GO:0005524">
    <property type="term" value="F:ATP binding"/>
    <property type="evidence" value="ECO:0007669"/>
    <property type="project" value="UniProtKB-UniRule"/>
</dbReference>
<keyword evidence="6 8" id="KW-0067">ATP-binding</keyword>
<keyword evidence="2 8" id="KW-0808">Transferase</keyword>
<evidence type="ECO:0000256" key="4">
    <source>
        <dbReference type="ARBA" id="ARBA00022741"/>
    </source>
</evidence>
<comment type="similarity">
    <text evidence="8">Belongs to the carbohydrate kinase PfkB family. LacC subfamily.</text>
</comment>
<dbReference type="InterPro" id="IPR017583">
    <property type="entry name" value="Tagatose/fructose_Pkinase"/>
</dbReference>
<dbReference type="Proteomes" id="UP000663608">
    <property type="component" value="Chromosome"/>
</dbReference>
<evidence type="ECO:0000256" key="9">
    <source>
        <dbReference type="RuleBase" id="RU369061"/>
    </source>
</evidence>
<sequence length="305" mass="33897">MIYTVTLNPALDYFMTYEEIESGAVNRTSQTQVSAGGKGIMESRMMSLLKADNTAWGFLGGFSGQYIKDFLTENKVHSDFTAIQDLTRINVKLQTLKDETSLDAAGPQLQEKEIQAFIDKFEVLKADDIVVFAGTIPKTLGEDFYQRLIQKVKEHQATFVMDVDGHKLLETLSDHPLLIKPNREELEGIFNVKFERNDQIIPYGKKLLEMGAQQVIVSMAGDGAYLFTPEKTYFAAGIKGELKNSIGAGDSTVAGFLAEYSKTKDAFQAFKQAIACGTAKAFSENMPTQSFLDEIYQKVNISEVD</sequence>
<dbReference type="PROSITE" id="PS00584">
    <property type="entry name" value="PFKB_KINASES_2"/>
    <property type="match status" value="1"/>
</dbReference>
<organism evidence="11 12">
    <name type="scientific">Lactococcus taiwanensis</name>
    <dbReference type="NCBI Taxonomy" id="1151742"/>
    <lineage>
        <taxon>Bacteria</taxon>
        <taxon>Bacillati</taxon>
        <taxon>Bacillota</taxon>
        <taxon>Bacilli</taxon>
        <taxon>Lactobacillales</taxon>
        <taxon>Streptococcaceae</taxon>
        <taxon>Lactococcus</taxon>
    </lineage>
</organism>
<dbReference type="InterPro" id="IPR002173">
    <property type="entry name" value="Carboh/pur_kinase_PfkB_CS"/>
</dbReference>
<evidence type="ECO:0000256" key="3">
    <source>
        <dbReference type="ARBA" id="ARBA00022736"/>
    </source>
</evidence>
<dbReference type="GO" id="GO:0009024">
    <property type="term" value="F:tagatose-6-phosphate kinase activity"/>
    <property type="evidence" value="ECO:0007669"/>
    <property type="project" value="UniProtKB-EC"/>
</dbReference>
<comment type="catalytic activity">
    <reaction evidence="7 9">
        <text>beta-D-fructose 1-phosphate + ATP = beta-D-fructose 1,6-bisphosphate + ADP + H(+)</text>
        <dbReference type="Rhea" id="RHEA:14213"/>
        <dbReference type="ChEBI" id="CHEBI:15378"/>
        <dbReference type="ChEBI" id="CHEBI:30616"/>
        <dbReference type="ChEBI" id="CHEBI:32966"/>
        <dbReference type="ChEBI" id="CHEBI:138881"/>
        <dbReference type="ChEBI" id="CHEBI:456216"/>
        <dbReference type="EC" id="2.7.1.56"/>
    </reaction>
</comment>
<dbReference type="InterPro" id="IPR029056">
    <property type="entry name" value="Ribokinase-like"/>
</dbReference>
<keyword evidence="5 9" id="KW-0418">Kinase</keyword>
<dbReference type="EC" id="2.7.1.144" evidence="8"/>
<evidence type="ECO:0000256" key="5">
    <source>
        <dbReference type="ARBA" id="ARBA00022777"/>
    </source>
</evidence>
<comment type="similarity">
    <text evidence="1">Belongs to the carbohydrate kinase pfkB family.</text>
</comment>
<keyword evidence="3 8" id="KW-0423">Lactose metabolism</keyword>
<evidence type="ECO:0000256" key="8">
    <source>
        <dbReference type="PIRNR" id="PIRNR000535"/>
    </source>
</evidence>
<evidence type="ECO:0000313" key="12">
    <source>
        <dbReference type="Proteomes" id="UP000663608"/>
    </source>
</evidence>
<name>A0AA45QQK6_9LACT</name>
<dbReference type="InterPro" id="IPR022463">
    <property type="entry name" value="1-PFruKinase"/>
</dbReference>
<comment type="function">
    <text evidence="9">Catalyzes the ATP-dependent phosphorylation of fructose-l-phosphate to fructose-l,6-bisphosphate.</text>
</comment>
<comment type="pathway">
    <text evidence="8">Carbohydrate metabolism; D-tagatose 6-phosphate degradation; D-glyceraldehyde 3-phosphate and glycerone phosphate from D-tagatose 6-phosphate: step 1/2.</text>
</comment>
<dbReference type="RefSeq" id="WP_205871454.1">
    <property type="nucleotide sequence ID" value="NZ_CP070872.1"/>
</dbReference>